<evidence type="ECO:0000256" key="4">
    <source>
        <dbReference type="ARBA" id="ARBA00023136"/>
    </source>
</evidence>
<comment type="subcellular location">
    <subcellularLocation>
        <location evidence="5">Cell inner membrane</location>
        <topology evidence="5">Single-pass membrane protein</topology>
    </subcellularLocation>
</comment>
<dbReference type="Proteomes" id="UP001166251">
    <property type="component" value="Unassembled WGS sequence"/>
</dbReference>
<dbReference type="InterPro" id="IPR032906">
    <property type="entry name" value="LapA"/>
</dbReference>
<evidence type="ECO:0000256" key="1">
    <source>
        <dbReference type="ARBA" id="ARBA00022475"/>
    </source>
</evidence>
<dbReference type="Pfam" id="PF06305">
    <property type="entry name" value="LapA_dom"/>
    <property type="match status" value="1"/>
</dbReference>
<feature type="domain" description="Lipopolysaccharide assembly protein A" evidence="6">
    <location>
        <begin position="23"/>
        <end position="85"/>
    </location>
</feature>
<gene>
    <name evidence="5" type="primary">lapA</name>
    <name evidence="7" type="ORF">K0504_15130</name>
</gene>
<keyword evidence="8" id="KW-1185">Reference proteome</keyword>
<dbReference type="InterPro" id="IPR010445">
    <property type="entry name" value="LapA_dom"/>
</dbReference>
<evidence type="ECO:0000256" key="3">
    <source>
        <dbReference type="ARBA" id="ARBA00022989"/>
    </source>
</evidence>
<comment type="similarity">
    <text evidence="5">Belongs to the LapA family.</text>
</comment>
<dbReference type="EMBL" id="JAHZSS010000022">
    <property type="protein sequence ID" value="MBW8192370.1"/>
    <property type="molecule type" value="Genomic_DNA"/>
</dbReference>
<keyword evidence="2 5" id="KW-0812">Transmembrane</keyword>
<evidence type="ECO:0000259" key="6">
    <source>
        <dbReference type="Pfam" id="PF06305"/>
    </source>
</evidence>
<keyword evidence="5" id="KW-0997">Cell inner membrane</keyword>
<name>A0ABS7EJ68_9GAMM</name>
<organism evidence="7 8">
    <name type="scientific">Neiella holothuriorum</name>
    <dbReference type="NCBI Taxonomy" id="2870530"/>
    <lineage>
        <taxon>Bacteria</taxon>
        <taxon>Pseudomonadati</taxon>
        <taxon>Pseudomonadota</taxon>
        <taxon>Gammaproteobacteria</taxon>
        <taxon>Alteromonadales</taxon>
        <taxon>Echinimonadaceae</taxon>
        <taxon>Neiella</taxon>
    </lineage>
</organism>
<evidence type="ECO:0000256" key="5">
    <source>
        <dbReference type="HAMAP-Rule" id="MF_01948"/>
    </source>
</evidence>
<evidence type="ECO:0000313" key="8">
    <source>
        <dbReference type="Proteomes" id="UP001166251"/>
    </source>
</evidence>
<keyword evidence="3 5" id="KW-1133">Transmembrane helix</keyword>
<keyword evidence="4 5" id="KW-0472">Membrane</keyword>
<evidence type="ECO:0000313" key="7">
    <source>
        <dbReference type="EMBL" id="MBW8192370.1"/>
    </source>
</evidence>
<accession>A0ABS7EJ68</accession>
<dbReference type="HAMAP" id="MF_01948">
    <property type="entry name" value="LPS_assembly_LapA"/>
    <property type="match status" value="1"/>
</dbReference>
<feature type="transmembrane region" description="Helical" evidence="5">
    <location>
        <begin position="45"/>
        <end position="66"/>
    </location>
</feature>
<protein>
    <recommendedName>
        <fullName evidence="5">Probable lipopolysaccharide assembly protein A</fullName>
    </recommendedName>
</protein>
<evidence type="ECO:0000256" key="2">
    <source>
        <dbReference type="ARBA" id="ARBA00022692"/>
    </source>
</evidence>
<keyword evidence="1 5" id="KW-1003">Cell membrane</keyword>
<comment type="caution">
    <text evidence="7">The sequence shown here is derived from an EMBL/GenBank/DDBJ whole genome shotgun (WGS) entry which is preliminary data.</text>
</comment>
<dbReference type="RefSeq" id="WP_220104996.1">
    <property type="nucleotide sequence ID" value="NZ_JAHZSS010000022.1"/>
</dbReference>
<comment type="caution">
    <text evidence="5">Lacks conserved residue(s) required for the propagation of feature annotation.</text>
</comment>
<comment type="function">
    <text evidence="5">Involved in the assembly of lipopolysaccharide (LPS).</text>
</comment>
<sequence length="89" mass="9769">MKLFLTIVVIVLLVVLGLAFGAQNDTQVTVNYLIAQGTISLPALVAAVLLIGFVLGWATTALSYFSQRFKYGQLLRKTRKLQRKIDAAD</sequence>
<reference evidence="7" key="1">
    <citation type="submission" date="2021-07" db="EMBL/GenBank/DDBJ databases">
        <title>Neiella marina sp. nov., isolated from the intestinal content of sea cucumber Apostichopus japonicus.</title>
        <authorList>
            <person name="Bai X."/>
        </authorList>
    </citation>
    <scope>NUCLEOTIDE SEQUENCE</scope>
    <source>
        <strain evidence="7">126</strain>
    </source>
</reference>
<proteinExistence type="inferred from homology"/>